<keyword evidence="1" id="KW-0540">Nuclease</keyword>
<feature type="compositionally biased region" description="Basic and acidic residues" evidence="4">
    <location>
        <begin position="472"/>
        <end position="484"/>
    </location>
</feature>
<dbReference type="PANTHER" id="PTHR23044:SF61">
    <property type="entry name" value="3'-5' EXORIBONUCLEASE 1-RELATED"/>
    <property type="match status" value="1"/>
</dbReference>
<dbReference type="GO" id="GO:0000175">
    <property type="term" value="F:3'-5'-RNA exonuclease activity"/>
    <property type="evidence" value="ECO:0007669"/>
    <property type="project" value="InterPro"/>
</dbReference>
<dbReference type="Gene3D" id="3.30.420.10">
    <property type="entry name" value="Ribonuclease H-like superfamily/Ribonuclease H"/>
    <property type="match status" value="1"/>
</dbReference>
<evidence type="ECO:0000256" key="5">
    <source>
        <dbReference type="SAM" id="Phobius"/>
    </source>
</evidence>
<accession>A0A388K2P7</accession>
<feature type="domain" description="Exonuclease" evidence="6">
    <location>
        <begin position="256"/>
        <end position="440"/>
    </location>
</feature>
<gene>
    <name evidence="7" type="ORF">CBR_g41532</name>
</gene>
<proteinExistence type="predicted"/>
<evidence type="ECO:0000259" key="6">
    <source>
        <dbReference type="SMART" id="SM00479"/>
    </source>
</evidence>
<dbReference type="Pfam" id="PF00929">
    <property type="entry name" value="RNase_T"/>
    <property type="match status" value="1"/>
</dbReference>
<feature type="compositionally biased region" description="Basic residues" evidence="4">
    <location>
        <begin position="15"/>
        <end position="27"/>
    </location>
</feature>
<keyword evidence="3" id="KW-0269">Exonuclease</keyword>
<dbReference type="STRING" id="69332.A0A388K2P7"/>
<sequence>MNEGTTADGWNICSGHKRNGRQRKKGSWRQSGVDNGPWLHDNEDLKGNEYPAMATAAANSVPSTGYQREQRRRKAEINATKGLPPEVFRTEKSHPTWGNVVNGKVSGDLANGREEVGRNGVERAVWSIRETPKVGGSDCVQRPLWKAGENNRPGLGVMHRVVNGVNYYYPRRGVAGATDQKESHFGDNCVGLSGCDSSEADRSKGKIGVMPPAPWSWSTLPRLWQQSPPQITGTRAPEQLLKETAAGEWPRQPFDYYLVVDFEATCDDVSTLIPQEIIEFPSVLLNSRTLEIEACFRVYVRPTVHPTLTEFCTKLTGIQQATVDAGLSLGEALVAHDQWLQDRGLLAPKKQFLIVTWTDWDCQTMLELECRLKKLRKPGYFSNWANLKLPYRQIYGRPTQGLRAAVETAGLVWEGSAHSGLDDAKNTARLTAALMRKGIVLSATNGLTYYQYIKALQLVETNNQRKSSQMRRQKDDARREEQSELKNGSSKSTRTGGDGRCKDEMPTSGSAGSPVDPMKAVAPPAVVRDDVEGVAYRGRMLSLSSAVANVVKGNAEAEGEASRVESEAVAVRLSTRRWSWLSIFFLLSCLMFAWVICCWFIRGFGSY</sequence>
<dbReference type="OrthoDB" id="448399at2759"/>
<dbReference type="CDD" id="cd06133">
    <property type="entry name" value="ERI-1_3'hExo_like"/>
    <property type="match status" value="1"/>
</dbReference>
<dbReference type="InterPro" id="IPR036397">
    <property type="entry name" value="RNaseH_sf"/>
</dbReference>
<feature type="compositionally biased region" description="Polar residues" evidence="4">
    <location>
        <begin position="485"/>
        <end position="495"/>
    </location>
</feature>
<evidence type="ECO:0000256" key="1">
    <source>
        <dbReference type="ARBA" id="ARBA00022722"/>
    </source>
</evidence>
<evidence type="ECO:0000313" key="8">
    <source>
        <dbReference type="Proteomes" id="UP000265515"/>
    </source>
</evidence>
<evidence type="ECO:0000256" key="3">
    <source>
        <dbReference type="ARBA" id="ARBA00022839"/>
    </source>
</evidence>
<keyword evidence="8" id="KW-1185">Reference proteome</keyword>
<dbReference type="GO" id="GO:0003676">
    <property type="term" value="F:nucleic acid binding"/>
    <property type="evidence" value="ECO:0007669"/>
    <property type="project" value="InterPro"/>
</dbReference>
<dbReference type="InterPro" id="IPR047201">
    <property type="entry name" value="ERI-1_3'hExo-like"/>
</dbReference>
<keyword evidence="5" id="KW-0812">Transmembrane</keyword>
<keyword evidence="5" id="KW-0472">Membrane</keyword>
<keyword evidence="5" id="KW-1133">Transmembrane helix</keyword>
<dbReference type="InterPro" id="IPR013520">
    <property type="entry name" value="Ribonucl_H"/>
</dbReference>
<feature type="region of interest" description="Disordered" evidence="4">
    <location>
        <begin position="463"/>
        <end position="519"/>
    </location>
</feature>
<dbReference type="AlphaFoldDB" id="A0A388K2P7"/>
<keyword evidence="2" id="KW-0378">Hydrolase</keyword>
<dbReference type="InterPro" id="IPR051274">
    <property type="entry name" value="3-5_Exoribonuclease"/>
</dbReference>
<dbReference type="Gramene" id="GBG64331">
    <property type="protein sequence ID" value="GBG64331"/>
    <property type="gene ID" value="CBR_g41532"/>
</dbReference>
<name>A0A388K2P7_CHABU</name>
<evidence type="ECO:0000313" key="7">
    <source>
        <dbReference type="EMBL" id="GBG64331.1"/>
    </source>
</evidence>
<feature type="transmembrane region" description="Helical" evidence="5">
    <location>
        <begin position="578"/>
        <end position="601"/>
    </location>
</feature>
<protein>
    <recommendedName>
        <fullName evidence="6">Exonuclease domain-containing protein</fullName>
    </recommendedName>
</protein>
<dbReference type="SUPFAM" id="SSF53098">
    <property type="entry name" value="Ribonuclease H-like"/>
    <property type="match status" value="1"/>
</dbReference>
<dbReference type="PANTHER" id="PTHR23044">
    <property type="entry name" value="3'-5' EXONUCLEASE ERI1-RELATED"/>
    <property type="match status" value="1"/>
</dbReference>
<comment type="caution">
    <text evidence="7">The sequence shown here is derived from an EMBL/GenBank/DDBJ whole genome shotgun (WGS) entry which is preliminary data.</text>
</comment>
<dbReference type="EMBL" id="BFEA01000049">
    <property type="protein sequence ID" value="GBG64331.1"/>
    <property type="molecule type" value="Genomic_DNA"/>
</dbReference>
<reference evidence="7 8" key="1">
    <citation type="journal article" date="2018" name="Cell">
        <title>The Chara Genome: Secondary Complexity and Implications for Plant Terrestrialization.</title>
        <authorList>
            <person name="Nishiyama T."/>
            <person name="Sakayama H."/>
            <person name="Vries J.D."/>
            <person name="Buschmann H."/>
            <person name="Saint-Marcoux D."/>
            <person name="Ullrich K.K."/>
            <person name="Haas F.B."/>
            <person name="Vanderstraeten L."/>
            <person name="Becker D."/>
            <person name="Lang D."/>
            <person name="Vosolsobe S."/>
            <person name="Rombauts S."/>
            <person name="Wilhelmsson P.K.I."/>
            <person name="Janitza P."/>
            <person name="Kern R."/>
            <person name="Heyl A."/>
            <person name="Rumpler F."/>
            <person name="Villalobos L.I.A.C."/>
            <person name="Clay J.M."/>
            <person name="Skokan R."/>
            <person name="Toyoda A."/>
            <person name="Suzuki Y."/>
            <person name="Kagoshima H."/>
            <person name="Schijlen E."/>
            <person name="Tajeshwar N."/>
            <person name="Catarino B."/>
            <person name="Hetherington A.J."/>
            <person name="Saltykova A."/>
            <person name="Bonnot C."/>
            <person name="Breuninger H."/>
            <person name="Symeonidi A."/>
            <person name="Radhakrishnan G.V."/>
            <person name="Van Nieuwerburgh F."/>
            <person name="Deforce D."/>
            <person name="Chang C."/>
            <person name="Karol K.G."/>
            <person name="Hedrich R."/>
            <person name="Ulvskov P."/>
            <person name="Glockner G."/>
            <person name="Delwiche C.F."/>
            <person name="Petrasek J."/>
            <person name="Van de Peer Y."/>
            <person name="Friml J."/>
            <person name="Beilby M."/>
            <person name="Dolan L."/>
            <person name="Kohara Y."/>
            <person name="Sugano S."/>
            <person name="Fujiyama A."/>
            <person name="Delaux P.-M."/>
            <person name="Quint M."/>
            <person name="TheiBen G."/>
            <person name="Hagemann M."/>
            <person name="Harholt J."/>
            <person name="Dunand C."/>
            <person name="Zachgo S."/>
            <person name="Langdale J."/>
            <person name="Maumus F."/>
            <person name="Straeten D.V.D."/>
            <person name="Gould S.B."/>
            <person name="Rensing S.A."/>
        </authorList>
    </citation>
    <scope>NUCLEOTIDE SEQUENCE [LARGE SCALE GENOMIC DNA]</scope>
    <source>
        <strain evidence="7 8">S276</strain>
    </source>
</reference>
<evidence type="ECO:0000256" key="4">
    <source>
        <dbReference type="SAM" id="MobiDB-lite"/>
    </source>
</evidence>
<dbReference type="InterPro" id="IPR012337">
    <property type="entry name" value="RNaseH-like_sf"/>
</dbReference>
<organism evidence="7 8">
    <name type="scientific">Chara braunii</name>
    <name type="common">Braun's stonewort</name>
    <dbReference type="NCBI Taxonomy" id="69332"/>
    <lineage>
        <taxon>Eukaryota</taxon>
        <taxon>Viridiplantae</taxon>
        <taxon>Streptophyta</taxon>
        <taxon>Charophyceae</taxon>
        <taxon>Charales</taxon>
        <taxon>Characeae</taxon>
        <taxon>Chara</taxon>
    </lineage>
</organism>
<feature type="region of interest" description="Disordered" evidence="4">
    <location>
        <begin position="1"/>
        <end position="46"/>
    </location>
</feature>
<dbReference type="SMART" id="SM00479">
    <property type="entry name" value="EXOIII"/>
    <property type="match status" value="1"/>
</dbReference>
<dbReference type="Proteomes" id="UP000265515">
    <property type="component" value="Unassembled WGS sequence"/>
</dbReference>
<evidence type="ECO:0000256" key="2">
    <source>
        <dbReference type="ARBA" id="ARBA00022801"/>
    </source>
</evidence>